<feature type="signal peptide" evidence="1">
    <location>
        <begin position="1"/>
        <end position="18"/>
    </location>
</feature>
<dbReference type="OrthoDB" id="10319760at2759"/>
<evidence type="ECO:0000256" key="1">
    <source>
        <dbReference type="SAM" id="SignalP"/>
    </source>
</evidence>
<evidence type="ECO:0000313" key="3">
    <source>
        <dbReference type="Proteomes" id="UP000823399"/>
    </source>
</evidence>
<comment type="caution">
    <text evidence="2">The sequence shown here is derived from an EMBL/GenBank/DDBJ whole genome shotgun (WGS) entry which is preliminary data.</text>
</comment>
<proteinExistence type="predicted"/>
<dbReference type="AlphaFoldDB" id="A0A9P7EZ53"/>
<evidence type="ECO:0008006" key="4">
    <source>
        <dbReference type="Google" id="ProtNLM"/>
    </source>
</evidence>
<evidence type="ECO:0000313" key="2">
    <source>
        <dbReference type="EMBL" id="KAG2096693.1"/>
    </source>
</evidence>
<dbReference type="EMBL" id="JABBWM010000068">
    <property type="protein sequence ID" value="KAG2096693.1"/>
    <property type="molecule type" value="Genomic_DNA"/>
</dbReference>
<accession>A0A9P7EZ53</accession>
<feature type="chain" id="PRO_5040512153" description="Secreted protein" evidence="1">
    <location>
        <begin position="19"/>
        <end position="103"/>
    </location>
</feature>
<dbReference type="GeneID" id="64691711"/>
<gene>
    <name evidence="2" type="ORF">F5147DRAFT_375167</name>
</gene>
<sequence length="103" mass="11601">MGSYRILLLSILRGAVLCQFYSGKFCTILVDHDHHDKDACDTESSEVASSQRSESRIRLHADPLVDVERSYQVRPSTLESSVTLEGNPTQLGSRLGWHWLDLV</sequence>
<protein>
    <recommendedName>
        <fullName evidence="4">Secreted protein</fullName>
    </recommendedName>
</protein>
<dbReference type="RefSeq" id="XP_041288285.1">
    <property type="nucleotide sequence ID" value="XM_041429452.1"/>
</dbReference>
<reference evidence="2" key="1">
    <citation type="journal article" date="2020" name="New Phytol.">
        <title>Comparative genomics reveals dynamic genome evolution in host specialist ectomycorrhizal fungi.</title>
        <authorList>
            <person name="Lofgren L.A."/>
            <person name="Nguyen N.H."/>
            <person name="Vilgalys R."/>
            <person name="Ruytinx J."/>
            <person name="Liao H.L."/>
            <person name="Branco S."/>
            <person name="Kuo A."/>
            <person name="LaButti K."/>
            <person name="Lipzen A."/>
            <person name="Andreopoulos W."/>
            <person name="Pangilinan J."/>
            <person name="Riley R."/>
            <person name="Hundley H."/>
            <person name="Na H."/>
            <person name="Barry K."/>
            <person name="Grigoriev I.V."/>
            <person name="Stajich J.E."/>
            <person name="Kennedy P.G."/>
        </authorList>
    </citation>
    <scope>NUCLEOTIDE SEQUENCE</scope>
    <source>
        <strain evidence="2">FC423</strain>
    </source>
</reference>
<keyword evidence="1" id="KW-0732">Signal</keyword>
<keyword evidence="3" id="KW-1185">Reference proteome</keyword>
<name>A0A9P7EZ53_9AGAM</name>
<dbReference type="Proteomes" id="UP000823399">
    <property type="component" value="Unassembled WGS sequence"/>
</dbReference>
<organism evidence="2 3">
    <name type="scientific">Suillus discolor</name>
    <dbReference type="NCBI Taxonomy" id="1912936"/>
    <lineage>
        <taxon>Eukaryota</taxon>
        <taxon>Fungi</taxon>
        <taxon>Dikarya</taxon>
        <taxon>Basidiomycota</taxon>
        <taxon>Agaricomycotina</taxon>
        <taxon>Agaricomycetes</taxon>
        <taxon>Agaricomycetidae</taxon>
        <taxon>Boletales</taxon>
        <taxon>Suillineae</taxon>
        <taxon>Suillaceae</taxon>
        <taxon>Suillus</taxon>
    </lineage>
</organism>